<keyword evidence="1" id="KW-0812">Transmembrane</keyword>
<dbReference type="EMBL" id="LT828648">
    <property type="protein sequence ID" value="SLM49514.1"/>
    <property type="molecule type" value="Genomic_DNA"/>
</dbReference>
<keyword evidence="1" id="KW-0472">Membrane</keyword>
<gene>
    <name evidence="2" type="ORF">NSJP_3347</name>
</gene>
<keyword evidence="1" id="KW-1133">Transmembrane helix</keyword>
<feature type="transmembrane region" description="Helical" evidence="1">
    <location>
        <begin position="39"/>
        <end position="57"/>
    </location>
</feature>
<dbReference type="AlphaFoldDB" id="A0A1W1I922"/>
<dbReference type="Proteomes" id="UP000192042">
    <property type="component" value="Chromosome I"/>
</dbReference>
<dbReference type="OrthoDB" id="9811247at2"/>
<proteinExistence type="predicted"/>
<evidence type="ECO:0000313" key="3">
    <source>
        <dbReference type="Proteomes" id="UP000192042"/>
    </source>
</evidence>
<dbReference type="RefSeq" id="WP_080887720.1">
    <property type="nucleotide sequence ID" value="NZ_LT828648.1"/>
</dbReference>
<protein>
    <submittedName>
        <fullName evidence="2">Uncharacterized protein</fullName>
    </submittedName>
</protein>
<dbReference type="KEGG" id="nja:NSJP_3347"/>
<keyword evidence="3" id="KW-1185">Reference proteome</keyword>
<evidence type="ECO:0000313" key="2">
    <source>
        <dbReference type="EMBL" id="SLM49514.1"/>
    </source>
</evidence>
<dbReference type="STRING" id="1325564.NSJP_3347"/>
<accession>A0A1W1I922</accession>
<sequence>MKDAGWRGSCTLFELHVILYSGSIEAVSRTIDDKNMMKSLLIFASTCCSALLLWSAVAASDLDRSMVIGGHIVPLGPETFGKRSGLIGNTVQPVPDQGAASSSTQVFRDIPSISGSYSIGGQMFLPYVGAGFGNGYATDLDRSLHRLPTISSDQGLHNQFGQSVAPNEFQMGIRIPF</sequence>
<name>A0A1W1I922_9BACT</name>
<reference evidence="2 3" key="1">
    <citation type="submission" date="2017-03" db="EMBL/GenBank/DDBJ databases">
        <authorList>
            <person name="Afonso C.L."/>
            <person name="Miller P.J."/>
            <person name="Scott M.A."/>
            <person name="Spackman E."/>
            <person name="Goraichik I."/>
            <person name="Dimitrov K.M."/>
            <person name="Suarez D.L."/>
            <person name="Swayne D.E."/>
        </authorList>
    </citation>
    <scope>NUCLEOTIDE SEQUENCE [LARGE SCALE GENOMIC DNA]</scope>
    <source>
        <strain evidence="2">Genome sequencing of Nitrospira japonica strain NJ11</strain>
    </source>
</reference>
<evidence type="ECO:0000256" key="1">
    <source>
        <dbReference type="SAM" id="Phobius"/>
    </source>
</evidence>
<organism evidence="2 3">
    <name type="scientific">Nitrospira japonica</name>
    <dbReference type="NCBI Taxonomy" id="1325564"/>
    <lineage>
        <taxon>Bacteria</taxon>
        <taxon>Pseudomonadati</taxon>
        <taxon>Nitrospirota</taxon>
        <taxon>Nitrospiria</taxon>
        <taxon>Nitrospirales</taxon>
        <taxon>Nitrospiraceae</taxon>
        <taxon>Nitrospira</taxon>
    </lineage>
</organism>